<evidence type="ECO:0000256" key="1">
    <source>
        <dbReference type="SAM" id="MobiDB-lite"/>
    </source>
</evidence>
<dbReference type="HOGENOM" id="CLU_518831_0_0_1"/>
<feature type="compositionally biased region" description="Basic and acidic residues" evidence="1">
    <location>
        <begin position="467"/>
        <end position="483"/>
    </location>
</feature>
<reference evidence="3 4" key="2">
    <citation type="journal article" date="2012" name="Open Biol.">
        <title>Characteristics of nucleosomes and linker DNA regions on the genome of the basidiomycete Mixia osmundae revealed by mono- and dinucleosome mapping.</title>
        <authorList>
            <person name="Nishida H."/>
            <person name="Kondo S."/>
            <person name="Matsumoto T."/>
            <person name="Suzuki Y."/>
            <person name="Yoshikawa H."/>
            <person name="Taylor T.D."/>
            <person name="Sugiyama J."/>
        </authorList>
    </citation>
    <scope>NUCLEOTIDE SEQUENCE [LARGE SCALE GENOMIC DNA]</scope>
    <source>
        <strain evidence="4">CBS 9802 / IAM 14324 / JCM 22182 / KY 12970</strain>
    </source>
</reference>
<feature type="compositionally biased region" description="Polar residues" evidence="1">
    <location>
        <begin position="431"/>
        <end position="448"/>
    </location>
</feature>
<dbReference type="OrthoDB" id="2524732at2759"/>
<feature type="compositionally biased region" description="Polar residues" evidence="1">
    <location>
        <begin position="158"/>
        <end position="171"/>
    </location>
</feature>
<keyword evidence="2" id="KW-0472">Membrane</keyword>
<gene>
    <name evidence="3" type="primary">Mo01586</name>
    <name evidence="3" type="ORF">E5Q_01586</name>
</gene>
<dbReference type="EMBL" id="BABT02000052">
    <property type="protein sequence ID" value="GAA94931.1"/>
    <property type="molecule type" value="Genomic_DNA"/>
</dbReference>
<feature type="transmembrane region" description="Helical" evidence="2">
    <location>
        <begin position="302"/>
        <end position="320"/>
    </location>
</feature>
<feature type="region of interest" description="Disordered" evidence="1">
    <location>
        <begin position="46"/>
        <end position="199"/>
    </location>
</feature>
<keyword evidence="2" id="KW-1133">Transmembrane helix</keyword>
<accession>G7DWH1</accession>
<feature type="transmembrane region" description="Helical" evidence="2">
    <location>
        <begin position="258"/>
        <end position="281"/>
    </location>
</feature>
<evidence type="ECO:0000313" key="3">
    <source>
        <dbReference type="EMBL" id="GAA94931.1"/>
    </source>
</evidence>
<dbReference type="AlphaFoldDB" id="G7DWH1"/>
<name>G7DWH1_MIXOS</name>
<keyword evidence="2" id="KW-0812">Transmembrane</keyword>
<comment type="caution">
    <text evidence="3">The sequence shown here is derived from an EMBL/GenBank/DDBJ whole genome shotgun (WGS) entry which is preliminary data.</text>
</comment>
<sequence>MSALARLDSLASLRNATRDQQRTATSTLSPSRSIFYFAGDPALPFLNGPLHSKARPRGQNQEDGTVIATSSTNLDKTKEQKLDRRRSVRSSSASSMGAFSKKKSGQADTESTYTGSSHTRSASTMSRSSISGSSVISGSSYTGSTHSHGGMAGEKSMTGYTGSDRTSTISSGYYGDTYSGRQTEPIPSAPGAMMTGFDGPPGEVKQERGVFAPNPSFIRFVRFVLYGLTSLSCLVTAALAISVVSYYNQNNPSIKPSWGSLIALIVFGIGTPGFYFGTFLLTPRLFRYGTFLGIVNQVKTELLMLFAIDVVWVSGALAMANDLRGTENCIWDGYYHYPKPSDFNHVCKLINITVALGYTTFGLATLTFFTVLFFAVYILLHLDQEVLSELTNDMGGRAYRARTAALNEERDRMNRYQGQPQSTYFGDEKSMGTSYESDTERGTQTGYDSRTGYETQTGYGTQTGTGYDDRTGYDSRTGYDTRSAHSARSNQSIDEDQRTETGRDSPRITHEAEGYYGHQESPFAR</sequence>
<dbReference type="eggNOG" id="ENOG502RZWI">
    <property type="taxonomic scope" value="Eukaryota"/>
</dbReference>
<feature type="transmembrane region" description="Helical" evidence="2">
    <location>
        <begin position="223"/>
        <end position="246"/>
    </location>
</feature>
<dbReference type="Proteomes" id="UP000009131">
    <property type="component" value="Unassembled WGS sequence"/>
</dbReference>
<feature type="compositionally biased region" description="Low complexity" evidence="1">
    <location>
        <begin position="450"/>
        <end position="466"/>
    </location>
</feature>
<feature type="transmembrane region" description="Helical" evidence="2">
    <location>
        <begin position="358"/>
        <end position="380"/>
    </location>
</feature>
<keyword evidence="4" id="KW-1185">Reference proteome</keyword>
<feature type="region of interest" description="Disordered" evidence="1">
    <location>
        <begin position="409"/>
        <end position="525"/>
    </location>
</feature>
<feature type="compositionally biased region" description="Polar residues" evidence="1">
    <location>
        <begin position="58"/>
        <end position="74"/>
    </location>
</feature>
<reference evidence="3 4" key="1">
    <citation type="journal article" date="2011" name="J. Gen. Appl. Microbiol.">
        <title>Draft genome sequencing of the enigmatic basidiomycete Mixia osmundae.</title>
        <authorList>
            <person name="Nishida H."/>
            <person name="Nagatsuka Y."/>
            <person name="Sugiyama J."/>
        </authorList>
    </citation>
    <scope>NUCLEOTIDE SEQUENCE [LARGE SCALE GENOMIC DNA]</scope>
    <source>
        <strain evidence="4">CBS 9802 / IAM 14324 / JCM 22182 / KY 12970</strain>
    </source>
</reference>
<evidence type="ECO:0000256" key="2">
    <source>
        <dbReference type="SAM" id="Phobius"/>
    </source>
</evidence>
<protein>
    <submittedName>
        <fullName evidence="3">Uncharacterized protein</fullName>
    </submittedName>
</protein>
<organism evidence="3 4">
    <name type="scientific">Mixia osmundae (strain CBS 9802 / IAM 14324 / JCM 22182 / KY 12970)</name>
    <dbReference type="NCBI Taxonomy" id="764103"/>
    <lineage>
        <taxon>Eukaryota</taxon>
        <taxon>Fungi</taxon>
        <taxon>Dikarya</taxon>
        <taxon>Basidiomycota</taxon>
        <taxon>Pucciniomycotina</taxon>
        <taxon>Mixiomycetes</taxon>
        <taxon>Mixiales</taxon>
        <taxon>Mixiaceae</taxon>
        <taxon>Mixia</taxon>
    </lineage>
</organism>
<feature type="compositionally biased region" description="Low complexity" evidence="1">
    <location>
        <begin position="115"/>
        <end position="149"/>
    </location>
</feature>
<proteinExistence type="predicted"/>
<feature type="compositionally biased region" description="Basic and acidic residues" evidence="1">
    <location>
        <begin position="495"/>
        <end position="513"/>
    </location>
</feature>
<dbReference type="InParanoid" id="G7DWH1"/>
<feature type="compositionally biased region" description="Low complexity" evidence="1">
    <location>
        <begin position="89"/>
        <end position="99"/>
    </location>
</feature>
<evidence type="ECO:0000313" key="4">
    <source>
        <dbReference type="Proteomes" id="UP000009131"/>
    </source>
</evidence>